<reference evidence="3 4" key="1">
    <citation type="submission" date="2019-03" db="EMBL/GenBank/DDBJ databases">
        <title>Draft genome sequences of novel Actinobacteria.</title>
        <authorList>
            <person name="Sahin N."/>
            <person name="Ay H."/>
            <person name="Saygin H."/>
        </authorList>
    </citation>
    <scope>NUCLEOTIDE SEQUENCE [LARGE SCALE GENOMIC DNA]</scope>
    <source>
        <strain evidence="3 4">6K102</strain>
    </source>
</reference>
<feature type="non-terminal residue" evidence="3">
    <location>
        <position position="241"/>
    </location>
</feature>
<evidence type="ECO:0000256" key="1">
    <source>
        <dbReference type="SAM" id="MobiDB-lite"/>
    </source>
</evidence>
<protein>
    <recommendedName>
        <fullName evidence="2">ATPase BadF/BadG/BcrA/BcrD type domain-containing protein</fullName>
    </recommendedName>
</protein>
<dbReference type="PANTHER" id="PTHR43190">
    <property type="entry name" value="N-ACETYL-D-GLUCOSAMINE KINASE"/>
    <property type="match status" value="1"/>
</dbReference>
<feature type="domain" description="ATPase BadF/BadG/BcrA/BcrD type" evidence="2">
    <location>
        <begin position="21"/>
        <end position="184"/>
    </location>
</feature>
<proteinExistence type="predicted"/>
<accession>A0A4R5ERA9</accession>
<feature type="compositionally biased region" description="Basic and acidic residues" evidence="1">
    <location>
        <begin position="215"/>
        <end position="232"/>
    </location>
</feature>
<name>A0A4R5ERA9_9ACTN</name>
<gene>
    <name evidence="3" type="ORF">E1295_34670</name>
</gene>
<evidence type="ECO:0000313" key="3">
    <source>
        <dbReference type="EMBL" id="TDE37278.1"/>
    </source>
</evidence>
<dbReference type="Pfam" id="PF01869">
    <property type="entry name" value="BcrAD_BadFG"/>
    <property type="match status" value="1"/>
</dbReference>
<keyword evidence="4" id="KW-1185">Reference proteome</keyword>
<evidence type="ECO:0000259" key="2">
    <source>
        <dbReference type="Pfam" id="PF01869"/>
    </source>
</evidence>
<dbReference type="InterPro" id="IPR002731">
    <property type="entry name" value="ATPase_BadF"/>
</dbReference>
<dbReference type="Gene3D" id="3.30.420.40">
    <property type="match status" value="2"/>
</dbReference>
<organism evidence="3 4">
    <name type="scientific">Nonomuraea mesophila</name>
    <dbReference type="NCBI Taxonomy" id="2530382"/>
    <lineage>
        <taxon>Bacteria</taxon>
        <taxon>Bacillati</taxon>
        <taxon>Actinomycetota</taxon>
        <taxon>Actinomycetes</taxon>
        <taxon>Streptosporangiales</taxon>
        <taxon>Streptosporangiaceae</taxon>
        <taxon>Nonomuraea</taxon>
    </lineage>
</organism>
<dbReference type="Proteomes" id="UP000295136">
    <property type="component" value="Unassembled WGS sequence"/>
</dbReference>
<dbReference type="InterPro" id="IPR052519">
    <property type="entry name" value="Euk-type_GlcNAc_Kinase"/>
</dbReference>
<dbReference type="InterPro" id="IPR043129">
    <property type="entry name" value="ATPase_NBD"/>
</dbReference>
<sequence length="241" mass="24075">MLNSWRRQAISAIIFDMKLVLGVDAGGTSSRAALFTLDGTPVRRGHAGGANPGTLGLDTAAANLTAAVRAALPDSGSERLIGAVVGLAGNPSLCATLTERVFGALLPGGDVRGVRVTGDIVTAFAAGTPSPSGTVLISGTGAIAARIAGHAPAGTADGYGWLLGDEGSAFWIGLAAARATVRALTAPRSSPTRTGVDPVRDHEANRPDPALDEVTAGHRTDDHESAGREAGDRGVGSRGAG</sequence>
<feature type="region of interest" description="Disordered" evidence="1">
    <location>
        <begin position="185"/>
        <end position="241"/>
    </location>
</feature>
<evidence type="ECO:0000313" key="4">
    <source>
        <dbReference type="Proteomes" id="UP000295136"/>
    </source>
</evidence>
<dbReference type="PANTHER" id="PTHR43190:SF3">
    <property type="entry name" value="N-ACETYL-D-GLUCOSAMINE KINASE"/>
    <property type="match status" value="1"/>
</dbReference>
<dbReference type="SUPFAM" id="SSF53067">
    <property type="entry name" value="Actin-like ATPase domain"/>
    <property type="match status" value="2"/>
</dbReference>
<dbReference type="EMBL" id="SMLD01000127">
    <property type="protein sequence ID" value="TDE37278.1"/>
    <property type="molecule type" value="Genomic_DNA"/>
</dbReference>
<comment type="caution">
    <text evidence="3">The sequence shown here is derived from an EMBL/GenBank/DDBJ whole genome shotgun (WGS) entry which is preliminary data.</text>
</comment>
<dbReference type="AlphaFoldDB" id="A0A4R5ERA9"/>